<proteinExistence type="predicted"/>
<gene>
    <name evidence="1" type="ORF">ABIC20_005182</name>
</gene>
<organism evidence="1 2">
    <name type="scientific">Methylobacterium radiotolerans</name>
    <dbReference type="NCBI Taxonomy" id="31998"/>
    <lineage>
        <taxon>Bacteria</taxon>
        <taxon>Pseudomonadati</taxon>
        <taxon>Pseudomonadota</taxon>
        <taxon>Alphaproteobacteria</taxon>
        <taxon>Hyphomicrobiales</taxon>
        <taxon>Methylobacteriaceae</taxon>
        <taxon>Methylobacterium</taxon>
    </lineage>
</organism>
<evidence type="ECO:0000313" key="1">
    <source>
        <dbReference type="EMBL" id="MET3867873.1"/>
    </source>
</evidence>
<comment type="caution">
    <text evidence="1">The sequence shown here is derived from an EMBL/GenBank/DDBJ whole genome shotgun (WGS) entry which is preliminary data.</text>
</comment>
<evidence type="ECO:0000313" key="2">
    <source>
        <dbReference type="Proteomes" id="UP001549119"/>
    </source>
</evidence>
<sequence length="34" mass="3609">MLADLVCLGIALLPQISLLFWSPATARVAVGGRR</sequence>
<accession>A0ABV2NN98</accession>
<name>A0ABV2NN98_9HYPH</name>
<reference evidence="1 2" key="1">
    <citation type="submission" date="2024-06" db="EMBL/GenBank/DDBJ databases">
        <title>Genomics of switchgrass bacterial isolates.</title>
        <authorList>
            <person name="Shade A."/>
        </authorList>
    </citation>
    <scope>NUCLEOTIDE SEQUENCE [LARGE SCALE GENOMIC DNA]</scope>
    <source>
        <strain evidence="1 2">PvP084</strain>
    </source>
</reference>
<dbReference type="Proteomes" id="UP001549119">
    <property type="component" value="Unassembled WGS sequence"/>
</dbReference>
<dbReference type="EMBL" id="JBEPNW010000002">
    <property type="protein sequence ID" value="MET3867873.1"/>
    <property type="molecule type" value="Genomic_DNA"/>
</dbReference>
<keyword evidence="2" id="KW-1185">Reference proteome</keyword>
<protein>
    <submittedName>
        <fullName evidence="1">Uncharacterized protein</fullName>
    </submittedName>
</protein>